<organism evidence="1 2">
    <name type="scientific">Clostridium botulinum</name>
    <dbReference type="NCBI Taxonomy" id="1491"/>
    <lineage>
        <taxon>Bacteria</taxon>
        <taxon>Bacillati</taxon>
        <taxon>Bacillota</taxon>
        <taxon>Clostridia</taxon>
        <taxon>Eubacteriales</taxon>
        <taxon>Clostridiaceae</taxon>
        <taxon>Clostridium</taxon>
    </lineage>
</organism>
<dbReference type="EMBL" id="SGKU01000104">
    <property type="protein sequence ID" value="NFA44570.1"/>
    <property type="molecule type" value="Genomic_DNA"/>
</dbReference>
<accession>A0A6M0STD0</accession>
<comment type="caution">
    <text evidence="1">The sequence shown here is derived from an EMBL/GenBank/DDBJ whole genome shotgun (WGS) entry which is preliminary data.</text>
</comment>
<dbReference type="InterPro" id="IPR036390">
    <property type="entry name" value="WH_DNA-bd_sf"/>
</dbReference>
<dbReference type="Proteomes" id="UP000472355">
    <property type="component" value="Unassembled WGS sequence"/>
</dbReference>
<dbReference type="AlphaFoldDB" id="A0A6M0STD0"/>
<sequence>MSVSKDFIKFRQHLRTLNLSVNEQYLMELFFEYDNRQFGYSFLEFTGIMKAFNTTSKNRISSTIKKLEKKGLIEVDRRYKNNRYKIMGIDSFINTTDKKYKPKDSNGNAPLDGQVHFSEITHEEKEVIKLGFTPKQAKSLLQVAKDKVDKIIKAFDYATEKGADNMYKYTLWAINNISKVKNYFKSVETKKLRFNNFEAREYDYDSLEKKLLGWENNSLDEEEISTFDLKAMLTLI</sequence>
<name>A0A6M0STD0_CLOBO</name>
<evidence type="ECO:0000313" key="1">
    <source>
        <dbReference type="EMBL" id="NFA44570.1"/>
    </source>
</evidence>
<evidence type="ECO:0000313" key="2">
    <source>
        <dbReference type="Proteomes" id="UP000472355"/>
    </source>
</evidence>
<dbReference type="SUPFAM" id="SSF46785">
    <property type="entry name" value="Winged helix' DNA-binding domain"/>
    <property type="match status" value="1"/>
</dbReference>
<proteinExistence type="predicted"/>
<reference evidence="1 2" key="1">
    <citation type="submission" date="2019-02" db="EMBL/GenBank/DDBJ databases">
        <title>Genome sequencing of Clostridium botulinum clinical isolates.</title>
        <authorList>
            <person name="Brunt J."/>
            <person name="Van Vliet A.H.M."/>
            <person name="Stringer S.C."/>
            <person name="Grant K.A."/>
            <person name="Carter A.C."/>
            <person name="Peck M.W."/>
        </authorList>
    </citation>
    <scope>NUCLEOTIDE SEQUENCE [LARGE SCALE GENOMIC DNA]</scope>
    <source>
        <strain evidence="1 2">H113700579</strain>
    </source>
</reference>
<protein>
    <submittedName>
        <fullName evidence="1">Helix-turn-helix domain-containing protein</fullName>
    </submittedName>
</protein>
<gene>
    <name evidence="1" type="ORF">EXM65_18950</name>
</gene>